<evidence type="ECO:0000313" key="2">
    <source>
        <dbReference type="EMBL" id="CAD6207678.1"/>
    </source>
</evidence>
<evidence type="ECO:0000256" key="1">
    <source>
        <dbReference type="SAM" id="MobiDB-lite"/>
    </source>
</evidence>
<reference evidence="2" key="1">
    <citation type="submission" date="2020-10" db="EMBL/GenBank/DDBJ databases">
        <authorList>
            <person name="Han B."/>
            <person name="Lu T."/>
            <person name="Zhao Q."/>
            <person name="Huang X."/>
            <person name="Zhao Y."/>
        </authorList>
    </citation>
    <scope>NUCLEOTIDE SEQUENCE</scope>
</reference>
<organism evidence="2 3">
    <name type="scientific">Miscanthus lutarioriparius</name>
    <dbReference type="NCBI Taxonomy" id="422564"/>
    <lineage>
        <taxon>Eukaryota</taxon>
        <taxon>Viridiplantae</taxon>
        <taxon>Streptophyta</taxon>
        <taxon>Embryophyta</taxon>
        <taxon>Tracheophyta</taxon>
        <taxon>Spermatophyta</taxon>
        <taxon>Magnoliopsida</taxon>
        <taxon>Liliopsida</taxon>
        <taxon>Poales</taxon>
        <taxon>Poaceae</taxon>
        <taxon>PACMAD clade</taxon>
        <taxon>Panicoideae</taxon>
        <taxon>Andropogonodae</taxon>
        <taxon>Andropogoneae</taxon>
        <taxon>Saccharinae</taxon>
        <taxon>Miscanthus</taxon>
    </lineage>
</organism>
<feature type="compositionally biased region" description="Low complexity" evidence="1">
    <location>
        <begin position="29"/>
        <end position="38"/>
    </location>
</feature>
<feature type="region of interest" description="Disordered" evidence="1">
    <location>
        <begin position="1"/>
        <end position="89"/>
    </location>
</feature>
<dbReference type="Proteomes" id="UP000604825">
    <property type="component" value="Unassembled WGS sequence"/>
</dbReference>
<feature type="compositionally biased region" description="Low complexity" evidence="1">
    <location>
        <begin position="54"/>
        <end position="75"/>
    </location>
</feature>
<evidence type="ECO:0000313" key="3">
    <source>
        <dbReference type="Proteomes" id="UP000604825"/>
    </source>
</evidence>
<protein>
    <submittedName>
        <fullName evidence="2">Uncharacterized protein</fullName>
    </submittedName>
</protein>
<keyword evidence="3" id="KW-1185">Reference proteome</keyword>
<name>A0A811MPL9_9POAL</name>
<comment type="caution">
    <text evidence="2">The sequence shown here is derived from an EMBL/GenBank/DDBJ whole genome shotgun (WGS) entry which is preliminary data.</text>
</comment>
<accession>A0A811MPL9</accession>
<sequence length="89" mass="9356">MGDPPALKRPKLEKDDNGSTYCPRPASNGPGATAARAPTPRDDVEEGDRRRRLSPSSRTASATSSAASSSCSSTSPWYALARSSSRSPF</sequence>
<gene>
    <name evidence="2" type="ORF">NCGR_LOCUS5176</name>
</gene>
<dbReference type="AlphaFoldDB" id="A0A811MPL9"/>
<dbReference type="EMBL" id="CAJGYO010000001">
    <property type="protein sequence ID" value="CAD6207678.1"/>
    <property type="molecule type" value="Genomic_DNA"/>
</dbReference>
<proteinExistence type="predicted"/>